<evidence type="ECO:0000256" key="1">
    <source>
        <dbReference type="ARBA" id="ARBA00002265"/>
    </source>
</evidence>
<evidence type="ECO:0000256" key="5">
    <source>
        <dbReference type="ARBA" id="ARBA00022448"/>
    </source>
</evidence>
<keyword evidence="6" id="KW-1003">Cell membrane</keyword>
<accession>W9W2I3</accession>
<dbReference type="OrthoDB" id="9778062at2"/>
<dbReference type="PANTHER" id="PTHR33529">
    <property type="entry name" value="SLR0882 PROTEIN-RELATED"/>
    <property type="match status" value="1"/>
</dbReference>
<dbReference type="AlphaFoldDB" id="W9W2I3"/>
<evidence type="ECO:0000256" key="4">
    <source>
        <dbReference type="ARBA" id="ARBA00014213"/>
    </source>
</evidence>
<evidence type="ECO:0000256" key="9">
    <source>
        <dbReference type="ARBA" id="ARBA00022989"/>
    </source>
</evidence>
<keyword evidence="8 12" id="KW-0812">Transmembrane</keyword>
<evidence type="ECO:0000256" key="6">
    <source>
        <dbReference type="ARBA" id="ARBA00022475"/>
    </source>
</evidence>
<dbReference type="eggNOG" id="COG0795">
    <property type="taxonomic scope" value="Bacteria"/>
</dbReference>
<keyword evidence="5" id="KW-0813">Transport</keyword>
<dbReference type="Pfam" id="PF03739">
    <property type="entry name" value="LptF_LptG"/>
    <property type="match status" value="1"/>
</dbReference>
<reference evidence="13 14" key="1">
    <citation type="submission" date="2012-11" db="EMBL/GenBank/DDBJ databases">
        <title>Genome assembly of Thiorhodococcus sp. AK35.</title>
        <authorList>
            <person name="Nupur N."/>
            <person name="Khatri I."/>
            <person name="Subramanian S."/>
            <person name="Pinnaka A."/>
        </authorList>
    </citation>
    <scope>NUCLEOTIDE SEQUENCE [LARGE SCALE GENOMIC DNA]</scope>
    <source>
        <strain evidence="13 14">AK35</strain>
    </source>
</reference>
<evidence type="ECO:0000256" key="12">
    <source>
        <dbReference type="SAM" id="Phobius"/>
    </source>
</evidence>
<organism evidence="13 14">
    <name type="scientific">Imhoffiella purpurea</name>
    <dbReference type="NCBI Taxonomy" id="1249627"/>
    <lineage>
        <taxon>Bacteria</taxon>
        <taxon>Pseudomonadati</taxon>
        <taxon>Pseudomonadota</taxon>
        <taxon>Gammaproteobacteria</taxon>
        <taxon>Chromatiales</taxon>
        <taxon>Chromatiaceae</taxon>
        <taxon>Imhoffiella</taxon>
    </lineage>
</organism>
<keyword evidence="9 12" id="KW-1133">Transmembrane helix</keyword>
<dbReference type="PANTHER" id="PTHR33529:SF7">
    <property type="entry name" value="LIPOPOLYSACCHARIDE EXPORT SYSTEM PERMEASE PROTEIN LPTF"/>
    <property type="match status" value="1"/>
</dbReference>
<dbReference type="STRING" id="1249627.D779_2391"/>
<comment type="similarity">
    <text evidence="3">Belongs to the LptF/LptG family.</text>
</comment>
<feature type="transmembrane region" description="Helical" evidence="12">
    <location>
        <begin position="12"/>
        <end position="34"/>
    </location>
</feature>
<feature type="transmembrane region" description="Helical" evidence="12">
    <location>
        <begin position="335"/>
        <end position="356"/>
    </location>
</feature>
<comment type="caution">
    <text evidence="13">The sequence shown here is derived from an EMBL/GenBank/DDBJ whole genome shotgun (WGS) entry which is preliminary data.</text>
</comment>
<feature type="transmembrane region" description="Helical" evidence="12">
    <location>
        <begin position="302"/>
        <end position="323"/>
    </location>
</feature>
<dbReference type="NCBIfam" id="TIGR04407">
    <property type="entry name" value="LptF_YjgP"/>
    <property type="match status" value="1"/>
</dbReference>
<evidence type="ECO:0000256" key="3">
    <source>
        <dbReference type="ARBA" id="ARBA00007725"/>
    </source>
</evidence>
<dbReference type="EMBL" id="AONC01000004">
    <property type="protein sequence ID" value="EXJ16780.1"/>
    <property type="molecule type" value="Genomic_DNA"/>
</dbReference>
<evidence type="ECO:0000313" key="13">
    <source>
        <dbReference type="EMBL" id="EXJ16780.1"/>
    </source>
</evidence>
<keyword evidence="14" id="KW-1185">Reference proteome</keyword>
<keyword evidence="10 12" id="KW-0472">Membrane</keyword>
<evidence type="ECO:0000256" key="8">
    <source>
        <dbReference type="ARBA" id="ARBA00022692"/>
    </source>
</evidence>
<evidence type="ECO:0000256" key="10">
    <source>
        <dbReference type="ARBA" id="ARBA00023136"/>
    </source>
</evidence>
<feature type="transmembrane region" description="Helical" evidence="12">
    <location>
        <begin position="65"/>
        <end position="82"/>
    </location>
</feature>
<name>W9W2I3_9GAMM</name>
<evidence type="ECO:0000256" key="11">
    <source>
        <dbReference type="ARBA" id="ARBA00026081"/>
    </source>
</evidence>
<sequence length="376" mass="41707">MLGILDRYILREVAKSFLAIILVLLLIVASMLFLRTLEEVNVGALGVGVVFQYLRLQLVRDASSLLPPAFFIAVLVTLNRLSHDSELIAMNAGGVGPPRLYRALLLLALPVALITAWFALILQPWASEGIHQVRLQQKGQAAQIAGLQAARFYVEEGGRLVVYIGEIDRRKSLADVFILDRRGEQSRLVYSEGGEHRIEEATGDHLVSLKRGHRFDGDPGSGAFLVGEFADYLIRVPGTGARRQAISKRSTVPTQELVGSEDMGDRVELEHRIGAPLAIFTLAIMAIPLIDISPRQRTSGRLTLAFLAYFCFFNLQRLAETWLESGVTPPWLGSLWYQLAILLFVYGVLLPDSFWVRRTLHRLQGRRDRGEAAAGG</sequence>
<comment type="subunit">
    <text evidence="11">Component of the lipopolysaccharide transport and assembly complex. The LptBFG transporter is composed of two ATP-binding proteins (LptB) and two transmembrane proteins (LptF and LptG).</text>
</comment>
<dbReference type="InterPro" id="IPR005495">
    <property type="entry name" value="LptG/LptF_permease"/>
</dbReference>
<proteinExistence type="inferred from homology"/>
<protein>
    <recommendedName>
        <fullName evidence="4">Lipopolysaccharide export system permease protein LptF</fullName>
    </recommendedName>
</protein>
<dbReference type="GO" id="GO:0055085">
    <property type="term" value="P:transmembrane transport"/>
    <property type="evidence" value="ECO:0007669"/>
    <property type="project" value="InterPro"/>
</dbReference>
<evidence type="ECO:0000313" key="14">
    <source>
        <dbReference type="Proteomes" id="UP000019460"/>
    </source>
</evidence>
<feature type="transmembrane region" description="Helical" evidence="12">
    <location>
        <begin position="273"/>
        <end position="290"/>
    </location>
</feature>
<keyword evidence="7" id="KW-0997">Cell inner membrane</keyword>
<dbReference type="InterPro" id="IPR030922">
    <property type="entry name" value="LptF"/>
</dbReference>
<evidence type="ECO:0000256" key="2">
    <source>
        <dbReference type="ARBA" id="ARBA00004429"/>
    </source>
</evidence>
<comment type="subcellular location">
    <subcellularLocation>
        <location evidence="2">Cell inner membrane</location>
        <topology evidence="2">Multi-pass membrane protein</topology>
    </subcellularLocation>
</comment>
<evidence type="ECO:0000256" key="7">
    <source>
        <dbReference type="ARBA" id="ARBA00022519"/>
    </source>
</evidence>
<gene>
    <name evidence="13" type="ORF">D779_2391</name>
</gene>
<dbReference type="GO" id="GO:0043190">
    <property type="term" value="C:ATP-binding cassette (ABC) transporter complex"/>
    <property type="evidence" value="ECO:0007669"/>
    <property type="project" value="InterPro"/>
</dbReference>
<comment type="function">
    <text evidence="1">Part of the ABC transporter complex LptBFG involved in the translocation of lipopolysaccharide (LPS) from the inner membrane to the outer membrane.</text>
</comment>
<dbReference type="RefSeq" id="WP_043748500.1">
    <property type="nucleotide sequence ID" value="NZ_AONC01000004.1"/>
</dbReference>
<feature type="transmembrane region" description="Helical" evidence="12">
    <location>
        <begin position="103"/>
        <end position="126"/>
    </location>
</feature>
<dbReference type="GO" id="GO:0015920">
    <property type="term" value="P:lipopolysaccharide transport"/>
    <property type="evidence" value="ECO:0007669"/>
    <property type="project" value="TreeGrafter"/>
</dbReference>
<dbReference type="Proteomes" id="UP000019460">
    <property type="component" value="Unassembled WGS sequence"/>
</dbReference>